<dbReference type="EMBL" id="SHAH01000022">
    <property type="protein sequence ID" value="RZO76919.1"/>
    <property type="molecule type" value="Genomic_DNA"/>
</dbReference>
<dbReference type="SUPFAM" id="SSF51182">
    <property type="entry name" value="RmlC-like cupins"/>
    <property type="match status" value="1"/>
</dbReference>
<proteinExistence type="predicted"/>
<dbReference type="Pfam" id="PF12973">
    <property type="entry name" value="Cupin_7"/>
    <property type="match status" value="1"/>
</dbReference>
<sequence>MITEAKYHPTAEQLGGFARGTVTAGMNVVISAHVELCKECRGRTISLEAEAAAEMLQSVPETRPQSKDFSGIIDSIVKQPQLQTDEQASDPVTEIHMLEHSVSLPKVLAKVASEGLVWKKLAGGINQASVTLDDQTQCEFLYMKPGSQVPVHKHQGSEVTLVLDGSFSDESGHYKQSDFVVRTASDMHQPASEEGCLCFAVLDSPLTFTKGLARLLNPFIRYRFRRATAAASH</sequence>
<name>A0A520S396_9GAMM</name>
<dbReference type="CDD" id="cd20301">
    <property type="entry name" value="cupin_ChrR"/>
    <property type="match status" value="1"/>
</dbReference>
<comment type="caution">
    <text evidence="2">The sequence shown here is derived from an EMBL/GenBank/DDBJ whole genome shotgun (WGS) entry which is preliminary data.</text>
</comment>
<dbReference type="Gene3D" id="1.10.10.1320">
    <property type="entry name" value="Anti-sigma factor, zinc-finger domain"/>
    <property type="match status" value="1"/>
</dbReference>
<organism evidence="2 3">
    <name type="scientific">OM182 bacterium</name>
    <dbReference type="NCBI Taxonomy" id="2510334"/>
    <lineage>
        <taxon>Bacteria</taxon>
        <taxon>Pseudomonadati</taxon>
        <taxon>Pseudomonadota</taxon>
        <taxon>Gammaproteobacteria</taxon>
        <taxon>OMG group</taxon>
        <taxon>OM182 clade</taxon>
    </lineage>
</organism>
<dbReference type="InterPro" id="IPR014710">
    <property type="entry name" value="RmlC-like_jellyroll"/>
</dbReference>
<dbReference type="InterPro" id="IPR025979">
    <property type="entry name" value="ChrR-like_cupin_dom"/>
</dbReference>
<dbReference type="InterPro" id="IPR012807">
    <property type="entry name" value="Anti-sigma_ChrR"/>
</dbReference>
<gene>
    <name evidence="2" type="ORF">EVA69_02405</name>
</gene>
<dbReference type="NCBIfam" id="TIGR02451">
    <property type="entry name" value="anti_sig_ChrR"/>
    <property type="match status" value="1"/>
</dbReference>
<accession>A0A520S396</accession>
<evidence type="ECO:0000313" key="2">
    <source>
        <dbReference type="EMBL" id="RZO76919.1"/>
    </source>
</evidence>
<dbReference type="AlphaFoldDB" id="A0A520S396"/>
<evidence type="ECO:0000313" key="3">
    <source>
        <dbReference type="Proteomes" id="UP000320404"/>
    </source>
</evidence>
<feature type="domain" description="ChrR-like cupin" evidence="1">
    <location>
        <begin position="113"/>
        <end position="201"/>
    </location>
</feature>
<protein>
    <recommendedName>
        <fullName evidence="1">ChrR-like cupin domain-containing protein</fullName>
    </recommendedName>
</protein>
<dbReference type="InterPro" id="IPR041916">
    <property type="entry name" value="Anti_sigma_zinc_sf"/>
</dbReference>
<dbReference type="InterPro" id="IPR011051">
    <property type="entry name" value="RmlC_Cupin_sf"/>
</dbReference>
<dbReference type="Proteomes" id="UP000320404">
    <property type="component" value="Unassembled WGS sequence"/>
</dbReference>
<evidence type="ECO:0000259" key="1">
    <source>
        <dbReference type="Pfam" id="PF12973"/>
    </source>
</evidence>
<dbReference type="Gene3D" id="2.60.120.10">
    <property type="entry name" value="Jelly Rolls"/>
    <property type="match status" value="1"/>
</dbReference>
<reference evidence="2 3" key="1">
    <citation type="submission" date="2019-02" db="EMBL/GenBank/DDBJ databases">
        <title>Prokaryotic population dynamics and viral predation in marine succession experiment using metagenomics: the confinement effect.</title>
        <authorList>
            <person name="Haro-Moreno J.M."/>
            <person name="Rodriguez-Valera F."/>
            <person name="Lopez-Perez M."/>
        </authorList>
    </citation>
    <scope>NUCLEOTIDE SEQUENCE [LARGE SCALE GENOMIC DNA]</scope>
    <source>
        <strain evidence="2">MED-G158</strain>
    </source>
</reference>